<feature type="binding site" evidence="10">
    <location>
        <begin position="116"/>
        <end position="122"/>
    </location>
    <ligand>
        <name>ATP</name>
        <dbReference type="ChEBI" id="CHEBI:30616"/>
    </ligand>
</feature>
<dbReference type="Gene3D" id="3.90.190.20">
    <property type="entry name" value="Mur ligase, C-terminal domain"/>
    <property type="match status" value="1"/>
</dbReference>
<comment type="function">
    <text evidence="10 11">Involved in cell wall formation. Catalyzes the final step in the synthesis of UDP-N-acetylmuramoyl-pentapeptide, the precursor of murein.</text>
</comment>
<dbReference type="InterPro" id="IPR005863">
    <property type="entry name" value="UDP-N-AcMur_synth"/>
</dbReference>
<sequence length="484" mass="52513">MFSFEDLLQGNRGHISIVGTTDPAPDLSFRSAQHDSRHCGVGDLYIALKGARVDGHDFIPDAARAGAIGALCTTPHADVPPGFLQFVVPDVVKAVQATARVRVQRQPETIKIGITGSSGKTTTKEAIAAILSKVAPTLKTYSSYNNELGYPLTLLSLQAEHRYAVLEMGTERIGELRELCETIARPDWSVIITVGAAHLKYFGTRENVAIGKSELVQVLSEEGIALLNYDDQRVRAMNEKTRARVIYYGRDAQADVRAVELQGLGLFGTHFILCVERQKIPVKLALPGAHGVTTALAAAAVGHAAGIPLDVIRDGLETLTPFKGRGEVRRGAGPNGSTVIDDTYNSVQESLIIMTQALRETPLPATGKRWAVLGEVMEQGDYTLEGHYSVGKALNGTCDYLVAIGDYARYFIQGAQESGMPAQNIYYFQVDPYQEAEVEEAKRAAVALLKEKVKSDDLVLVKGGHRLHMETMVALLTDQKGEEE</sequence>
<evidence type="ECO:0000256" key="2">
    <source>
        <dbReference type="ARBA" id="ARBA00022598"/>
    </source>
</evidence>
<keyword evidence="16" id="KW-1185">Reference proteome</keyword>
<dbReference type="InterPro" id="IPR051046">
    <property type="entry name" value="MurCDEF_CellWall_CoF430Synth"/>
</dbReference>
<evidence type="ECO:0000313" key="16">
    <source>
        <dbReference type="Proteomes" id="UP000290365"/>
    </source>
</evidence>
<feature type="domain" description="Mur ligase central" evidence="14">
    <location>
        <begin position="114"/>
        <end position="301"/>
    </location>
</feature>
<evidence type="ECO:0000259" key="12">
    <source>
        <dbReference type="Pfam" id="PF01225"/>
    </source>
</evidence>
<dbReference type="Gene3D" id="3.40.1390.10">
    <property type="entry name" value="MurE/MurF, N-terminal domain"/>
    <property type="match status" value="1"/>
</dbReference>
<protein>
    <recommendedName>
        <fullName evidence="10 11">UDP-N-acetylmuramoyl-tripeptide--D-alanyl-D-alanine ligase</fullName>
        <ecNumber evidence="10 11">6.3.2.10</ecNumber>
    </recommendedName>
    <alternativeName>
        <fullName evidence="10">D-alanyl-D-alanine-adding enzyme</fullName>
    </alternativeName>
</protein>
<keyword evidence="4 10" id="KW-0547">Nucleotide-binding</keyword>
<accession>A0A4P6JNG8</accession>
<dbReference type="InterPro" id="IPR013221">
    <property type="entry name" value="Mur_ligase_cen"/>
</dbReference>
<dbReference type="InterPro" id="IPR036565">
    <property type="entry name" value="Mur-like_cat_sf"/>
</dbReference>
<dbReference type="InterPro" id="IPR035911">
    <property type="entry name" value="MurE/MurF_N"/>
</dbReference>
<evidence type="ECO:0000259" key="13">
    <source>
        <dbReference type="Pfam" id="PF02875"/>
    </source>
</evidence>
<dbReference type="GO" id="GO:0005524">
    <property type="term" value="F:ATP binding"/>
    <property type="evidence" value="ECO:0007669"/>
    <property type="project" value="UniProtKB-UniRule"/>
</dbReference>
<dbReference type="GO" id="GO:0051301">
    <property type="term" value="P:cell division"/>
    <property type="evidence" value="ECO:0007669"/>
    <property type="project" value="UniProtKB-KW"/>
</dbReference>
<evidence type="ECO:0000256" key="11">
    <source>
        <dbReference type="RuleBase" id="RU004136"/>
    </source>
</evidence>
<evidence type="ECO:0000256" key="5">
    <source>
        <dbReference type="ARBA" id="ARBA00022840"/>
    </source>
</evidence>
<keyword evidence="9 10" id="KW-0961">Cell wall biogenesis/degradation</keyword>
<gene>
    <name evidence="10" type="primary">murF</name>
    <name evidence="15" type="ORF">EPA93_12140</name>
</gene>
<dbReference type="Pfam" id="PF01225">
    <property type="entry name" value="Mur_ligase"/>
    <property type="match status" value="1"/>
</dbReference>
<dbReference type="GO" id="GO:0009252">
    <property type="term" value="P:peptidoglycan biosynthetic process"/>
    <property type="evidence" value="ECO:0007669"/>
    <property type="project" value="UniProtKB-UniRule"/>
</dbReference>
<dbReference type="SUPFAM" id="SSF53244">
    <property type="entry name" value="MurD-like peptide ligases, peptide-binding domain"/>
    <property type="match status" value="1"/>
</dbReference>
<keyword evidence="8 10" id="KW-0131">Cell cycle</keyword>
<dbReference type="EMBL" id="CP035758">
    <property type="protein sequence ID" value="QBD76713.1"/>
    <property type="molecule type" value="Genomic_DNA"/>
</dbReference>
<evidence type="ECO:0000256" key="1">
    <source>
        <dbReference type="ARBA" id="ARBA00022490"/>
    </source>
</evidence>
<comment type="catalytic activity">
    <reaction evidence="10 11">
        <text>D-alanyl-D-alanine + UDP-N-acetyl-alpha-D-muramoyl-L-alanyl-gamma-D-glutamyl-meso-2,6-diaminopimelate + ATP = UDP-N-acetyl-alpha-D-muramoyl-L-alanyl-gamma-D-glutamyl-meso-2,6-diaminopimeloyl-D-alanyl-D-alanine + ADP + phosphate + H(+)</text>
        <dbReference type="Rhea" id="RHEA:28374"/>
        <dbReference type="ChEBI" id="CHEBI:15378"/>
        <dbReference type="ChEBI" id="CHEBI:30616"/>
        <dbReference type="ChEBI" id="CHEBI:43474"/>
        <dbReference type="ChEBI" id="CHEBI:57822"/>
        <dbReference type="ChEBI" id="CHEBI:61386"/>
        <dbReference type="ChEBI" id="CHEBI:83905"/>
        <dbReference type="ChEBI" id="CHEBI:456216"/>
        <dbReference type="EC" id="6.3.2.10"/>
    </reaction>
</comment>
<dbReference type="NCBIfam" id="TIGR01143">
    <property type="entry name" value="murF"/>
    <property type="match status" value="1"/>
</dbReference>
<feature type="domain" description="Mur ligase C-terminal" evidence="13">
    <location>
        <begin position="324"/>
        <end position="463"/>
    </location>
</feature>
<dbReference type="EC" id="6.3.2.10" evidence="10 11"/>
<keyword evidence="1 10" id="KW-0963">Cytoplasm</keyword>
<dbReference type="GO" id="GO:0008360">
    <property type="term" value="P:regulation of cell shape"/>
    <property type="evidence" value="ECO:0007669"/>
    <property type="project" value="UniProtKB-KW"/>
</dbReference>
<dbReference type="SUPFAM" id="SSF53623">
    <property type="entry name" value="MurD-like peptide ligases, catalytic domain"/>
    <property type="match status" value="1"/>
</dbReference>
<evidence type="ECO:0000256" key="10">
    <source>
        <dbReference type="HAMAP-Rule" id="MF_02019"/>
    </source>
</evidence>
<name>A0A4P6JNG8_KTERU</name>
<keyword evidence="7 10" id="KW-0573">Peptidoglycan synthesis</keyword>
<keyword evidence="6 10" id="KW-0133">Cell shape</keyword>
<dbReference type="RefSeq" id="WP_129887757.1">
    <property type="nucleotide sequence ID" value="NZ_CP035758.1"/>
</dbReference>
<reference evidence="15 16" key="1">
    <citation type="submission" date="2019-01" db="EMBL/GenBank/DDBJ databases">
        <title>Ktedonosporobacter rubrisoli SCAWS-G2.</title>
        <authorList>
            <person name="Huang Y."/>
            <person name="Yan B."/>
        </authorList>
    </citation>
    <scope>NUCLEOTIDE SEQUENCE [LARGE SCALE GENOMIC DNA]</scope>
    <source>
        <strain evidence="15 16">SCAWS-G2</strain>
    </source>
</reference>
<dbReference type="AlphaFoldDB" id="A0A4P6JNG8"/>
<evidence type="ECO:0000256" key="4">
    <source>
        <dbReference type="ARBA" id="ARBA00022741"/>
    </source>
</evidence>
<dbReference type="Proteomes" id="UP000290365">
    <property type="component" value="Chromosome"/>
</dbReference>
<dbReference type="PANTHER" id="PTHR43024:SF1">
    <property type="entry name" value="UDP-N-ACETYLMURAMOYL-TRIPEPTIDE--D-ALANYL-D-ALANINE LIGASE"/>
    <property type="match status" value="1"/>
</dbReference>
<comment type="subcellular location">
    <subcellularLocation>
        <location evidence="10 11">Cytoplasm</location>
    </subcellularLocation>
</comment>
<dbReference type="PANTHER" id="PTHR43024">
    <property type="entry name" value="UDP-N-ACETYLMURAMOYL-TRIPEPTIDE--D-ALANYL-D-ALANINE LIGASE"/>
    <property type="match status" value="1"/>
</dbReference>
<proteinExistence type="inferred from homology"/>
<evidence type="ECO:0000313" key="15">
    <source>
        <dbReference type="EMBL" id="QBD76713.1"/>
    </source>
</evidence>
<feature type="domain" description="Mur ligase N-terminal catalytic" evidence="12">
    <location>
        <begin position="34"/>
        <end position="76"/>
    </location>
</feature>
<dbReference type="UniPathway" id="UPA00219"/>
<organism evidence="15 16">
    <name type="scientific">Ktedonosporobacter rubrisoli</name>
    <dbReference type="NCBI Taxonomy" id="2509675"/>
    <lineage>
        <taxon>Bacteria</taxon>
        <taxon>Bacillati</taxon>
        <taxon>Chloroflexota</taxon>
        <taxon>Ktedonobacteria</taxon>
        <taxon>Ktedonobacterales</taxon>
        <taxon>Ktedonosporobacteraceae</taxon>
        <taxon>Ktedonosporobacter</taxon>
    </lineage>
</organism>
<dbReference type="InterPro" id="IPR004101">
    <property type="entry name" value="Mur_ligase_C"/>
</dbReference>
<evidence type="ECO:0000259" key="14">
    <source>
        <dbReference type="Pfam" id="PF08245"/>
    </source>
</evidence>
<evidence type="ECO:0000256" key="7">
    <source>
        <dbReference type="ARBA" id="ARBA00022984"/>
    </source>
</evidence>
<comment type="pathway">
    <text evidence="10 11">Cell wall biogenesis; peptidoglycan biosynthesis.</text>
</comment>
<dbReference type="InterPro" id="IPR000713">
    <property type="entry name" value="Mur_ligase_N"/>
</dbReference>
<dbReference type="SUPFAM" id="SSF63418">
    <property type="entry name" value="MurE/MurF N-terminal domain"/>
    <property type="match status" value="1"/>
</dbReference>
<keyword evidence="5 10" id="KW-0067">ATP-binding</keyword>
<dbReference type="Pfam" id="PF08245">
    <property type="entry name" value="Mur_ligase_M"/>
    <property type="match status" value="1"/>
</dbReference>
<comment type="similarity">
    <text evidence="10">Belongs to the MurCDEF family. MurF subfamily.</text>
</comment>
<keyword evidence="2 10" id="KW-0436">Ligase</keyword>
<dbReference type="HAMAP" id="MF_02019">
    <property type="entry name" value="MurF"/>
    <property type="match status" value="1"/>
</dbReference>
<dbReference type="GO" id="GO:0071555">
    <property type="term" value="P:cell wall organization"/>
    <property type="evidence" value="ECO:0007669"/>
    <property type="project" value="UniProtKB-KW"/>
</dbReference>
<evidence type="ECO:0000256" key="6">
    <source>
        <dbReference type="ARBA" id="ARBA00022960"/>
    </source>
</evidence>
<dbReference type="Pfam" id="PF02875">
    <property type="entry name" value="Mur_ligase_C"/>
    <property type="match status" value="1"/>
</dbReference>
<dbReference type="GO" id="GO:0008766">
    <property type="term" value="F:UDP-N-acetylmuramoylalanyl-D-glutamyl-2,6-diaminopimelate-D-alanyl-D-alanine ligase activity"/>
    <property type="evidence" value="ECO:0007669"/>
    <property type="project" value="RHEA"/>
</dbReference>
<evidence type="ECO:0000256" key="9">
    <source>
        <dbReference type="ARBA" id="ARBA00023316"/>
    </source>
</evidence>
<keyword evidence="3 10" id="KW-0132">Cell division</keyword>
<dbReference type="GO" id="GO:0047480">
    <property type="term" value="F:UDP-N-acetylmuramoyl-tripeptide-D-alanyl-D-alanine ligase activity"/>
    <property type="evidence" value="ECO:0007669"/>
    <property type="project" value="UniProtKB-UniRule"/>
</dbReference>
<dbReference type="GO" id="GO:0005737">
    <property type="term" value="C:cytoplasm"/>
    <property type="evidence" value="ECO:0007669"/>
    <property type="project" value="UniProtKB-SubCell"/>
</dbReference>
<evidence type="ECO:0000256" key="3">
    <source>
        <dbReference type="ARBA" id="ARBA00022618"/>
    </source>
</evidence>
<dbReference type="OrthoDB" id="9801978at2"/>
<dbReference type="InterPro" id="IPR036615">
    <property type="entry name" value="Mur_ligase_C_dom_sf"/>
</dbReference>
<dbReference type="KEGG" id="kbs:EPA93_12140"/>
<evidence type="ECO:0000256" key="8">
    <source>
        <dbReference type="ARBA" id="ARBA00023306"/>
    </source>
</evidence>
<dbReference type="Gene3D" id="3.40.1190.10">
    <property type="entry name" value="Mur-like, catalytic domain"/>
    <property type="match status" value="1"/>
</dbReference>